<dbReference type="InterPro" id="IPR013427">
    <property type="entry name" value="Haem-bd_dom_put"/>
</dbReference>
<dbReference type="EMBL" id="BMXI01000008">
    <property type="protein sequence ID" value="GHC53916.1"/>
    <property type="molecule type" value="Genomic_DNA"/>
</dbReference>
<evidence type="ECO:0000313" key="8">
    <source>
        <dbReference type="Proteomes" id="UP000644507"/>
    </source>
</evidence>
<evidence type="ECO:0000256" key="2">
    <source>
        <dbReference type="ARBA" id="ARBA00022723"/>
    </source>
</evidence>
<organism evidence="7 8">
    <name type="scientific">Roseibacillus persicicus</name>
    <dbReference type="NCBI Taxonomy" id="454148"/>
    <lineage>
        <taxon>Bacteria</taxon>
        <taxon>Pseudomonadati</taxon>
        <taxon>Verrucomicrobiota</taxon>
        <taxon>Verrucomicrobiia</taxon>
        <taxon>Verrucomicrobiales</taxon>
        <taxon>Verrucomicrobiaceae</taxon>
        <taxon>Roseibacillus</taxon>
    </lineage>
</organism>
<name>A0A918TRS8_9BACT</name>
<feature type="domain" description="Cytochrome c" evidence="6">
    <location>
        <begin position="692"/>
        <end position="830"/>
    </location>
</feature>
<reference evidence="7" key="2">
    <citation type="submission" date="2020-09" db="EMBL/GenBank/DDBJ databases">
        <authorList>
            <person name="Sun Q."/>
            <person name="Kim S."/>
        </authorList>
    </citation>
    <scope>NUCLEOTIDE SEQUENCE</scope>
    <source>
        <strain evidence="7">KCTC 12988</strain>
    </source>
</reference>
<keyword evidence="3 4" id="KW-0408">Iron</keyword>
<dbReference type="AlphaFoldDB" id="A0A918TRS8"/>
<dbReference type="InterPro" id="IPR011041">
    <property type="entry name" value="Quinoprot_gluc/sorb_DH_b-prop"/>
</dbReference>
<dbReference type="PROSITE" id="PS51007">
    <property type="entry name" value="CYTC"/>
    <property type="match status" value="1"/>
</dbReference>
<dbReference type="Gene3D" id="2.120.10.30">
    <property type="entry name" value="TolB, C-terminal domain"/>
    <property type="match status" value="1"/>
</dbReference>
<dbReference type="Proteomes" id="UP000644507">
    <property type="component" value="Unassembled WGS sequence"/>
</dbReference>
<dbReference type="SUPFAM" id="SSF50952">
    <property type="entry name" value="Soluble quinoprotein glucose dehydrogenase"/>
    <property type="match status" value="1"/>
</dbReference>
<dbReference type="Gene3D" id="1.10.760.10">
    <property type="entry name" value="Cytochrome c-like domain"/>
    <property type="match status" value="1"/>
</dbReference>
<gene>
    <name evidence="7" type="ORF">GCM10007100_20260</name>
</gene>
<accession>A0A918TRS8</accession>
<dbReference type="GO" id="GO:0020037">
    <property type="term" value="F:heme binding"/>
    <property type="evidence" value="ECO:0007669"/>
    <property type="project" value="InterPro"/>
</dbReference>
<sequence length="830" mass="92378">MQQAMMICVKTLMRNLSITLLLAGLLGAEQDPVKAEISSAADVATLQDGFLLEHVFEVPENWGSWVSLAALPNEGETTRIAAGDQYGDIYEIKVSGENISVAPLEIELKGAHGLLWFQNSLYVVVGESVEGGEKGVYRARDLDGNGSFEDIQPIRIFQSGGEHGVHSLVPSPDGEWLYFIAGNYTQEQELDGSQVPKVWDEDQLLPRNPDGRGHASDKMAPGGKVLRFRPDGSQWEYYSTGYRNPFDAAFNEYGDLFVYDADMEWDMGMPWYRPTRLCWAMPGSEFGWRNGTGKWPVYYEDSLPGVVDFGPGSPVGTTSGQGAKFPAKYQRAIYCFDWTFATIYASHITPEGHGYTGEWEEFLTAKALPLTDGVVGLDGNMYFATGGRRQGSNLWRIRYDGSEKTEDAWRSLEKPEGKKEDRWSRFARRIEAEMGGAEKVRALVGKGSRAENITAVMGLARVGTKEDRSTAMQELLGMPWDELSKQEKLSWLRALGLVFIRTGEPSESERADVLAKIDAHYPNSDREVEDELCRMLCYLQAPKVVERTLLLLAQPRSESEIPDWTRLIERSQGNYGANAAKVMRELGSPRKIHFAYCLRVVKGPWTPGQRRQLMDWYAREENGKAQKSASLGLKRMREDTLANATEEERALIESWGLEVKRDPFADLPVAKGPGRTWTIDEVAALAKDLTDADVKNGEKMFQASLCAACHRVGRMGGAAGPDLSNVAGRFNPRELAVAILDPNREISDQYGFQYILKTDGSTVMGKVLDEKDEILVVATNPFDFSETQGISRADIKEMKPSPVSPMPGALINQLNEKELKDFLGFLLGTE</sequence>
<evidence type="ECO:0000256" key="4">
    <source>
        <dbReference type="PROSITE-ProRule" id="PRU00433"/>
    </source>
</evidence>
<dbReference type="PANTHER" id="PTHR33546">
    <property type="entry name" value="LARGE, MULTIFUNCTIONAL SECRETED PROTEIN-RELATED"/>
    <property type="match status" value="1"/>
</dbReference>
<proteinExistence type="predicted"/>
<evidence type="ECO:0000259" key="6">
    <source>
        <dbReference type="PROSITE" id="PS51007"/>
    </source>
</evidence>
<protein>
    <recommendedName>
        <fullName evidence="6">Cytochrome c domain-containing protein</fullName>
    </recommendedName>
</protein>
<keyword evidence="5" id="KW-0732">Signal</keyword>
<dbReference type="NCBIfam" id="TIGR02603">
    <property type="entry name" value="CxxCH_TIGR02603"/>
    <property type="match status" value="1"/>
</dbReference>
<dbReference type="InterPro" id="IPR009056">
    <property type="entry name" value="Cyt_c-like_dom"/>
</dbReference>
<keyword evidence="8" id="KW-1185">Reference proteome</keyword>
<feature type="signal peptide" evidence="5">
    <location>
        <begin position="1"/>
        <end position="23"/>
    </location>
</feature>
<keyword evidence="2 4" id="KW-0479">Metal-binding</keyword>
<reference evidence="7" key="1">
    <citation type="journal article" date="2014" name="Int. J. Syst. Evol. Microbiol.">
        <title>Complete genome sequence of Corynebacterium casei LMG S-19264T (=DSM 44701T), isolated from a smear-ripened cheese.</title>
        <authorList>
            <consortium name="US DOE Joint Genome Institute (JGI-PGF)"/>
            <person name="Walter F."/>
            <person name="Albersmeier A."/>
            <person name="Kalinowski J."/>
            <person name="Ruckert C."/>
        </authorList>
    </citation>
    <scope>NUCLEOTIDE SEQUENCE</scope>
    <source>
        <strain evidence="7">KCTC 12988</strain>
    </source>
</reference>
<keyword evidence="1 4" id="KW-0349">Heme</keyword>
<evidence type="ECO:0000256" key="3">
    <source>
        <dbReference type="ARBA" id="ARBA00023004"/>
    </source>
</evidence>
<dbReference type="GO" id="GO:0009055">
    <property type="term" value="F:electron transfer activity"/>
    <property type="evidence" value="ECO:0007669"/>
    <property type="project" value="InterPro"/>
</dbReference>
<comment type="caution">
    <text evidence="7">The sequence shown here is derived from an EMBL/GenBank/DDBJ whole genome shotgun (WGS) entry which is preliminary data.</text>
</comment>
<evidence type="ECO:0000256" key="5">
    <source>
        <dbReference type="SAM" id="SignalP"/>
    </source>
</evidence>
<dbReference type="SUPFAM" id="SSF46626">
    <property type="entry name" value="Cytochrome c"/>
    <property type="match status" value="1"/>
</dbReference>
<feature type="chain" id="PRO_5037311873" description="Cytochrome c domain-containing protein" evidence="5">
    <location>
        <begin position="24"/>
        <end position="830"/>
    </location>
</feature>
<dbReference type="Pfam" id="PF00034">
    <property type="entry name" value="Cytochrom_C"/>
    <property type="match status" value="1"/>
</dbReference>
<dbReference type="InterPro" id="IPR011042">
    <property type="entry name" value="6-blade_b-propeller_TolB-like"/>
</dbReference>
<evidence type="ECO:0000313" key="7">
    <source>
        <dbReference type="EMBL" id="GHC53916.1"/>
    </source>
</evidence>
<dbReference type="GO" id="GO:0046872">
    <property type="term" value="F:metal ion binding"/>
    <property type="evidence" value="ECO:0007669"/>
    <property type="project" value="UniProtKB-KW"/>
</dbReference>
<dbReference type="InterPro" id="IPR036909">
    <property type="entry name" value="Cyt_c-like_dom_sf"/>
</dbReference>
<evidence type="ECO:0000256" key="1">
    <source>
        <dbReference type="ARBA" id="ARBA00022617"/>
    </source>
</evidence>
<dbReference type="PANTHER" id="PTHR33546:SF1">
    <property type="entry name" value="LARGE, MULTIFUNCTIONAL SECRETED PROTEIN"/>
    <property type="match status" value="1"/>
</dbReference>